<protein>
    <submittedName>
        <fullName evidence="1">Uncharacterized protein</fullName>
    </submittedName>
</protein>
<comment type="caution">
    <text evidence="1">The sequence shown here is derived from an EMBL/GenBank/DDBJ whole genome shotgun (WGS) entry which is preliminary data.</text>
</comment>
<name>A0ABR1S2V7_9PEZI</name>
<gene>
    <name evidence="1" type="ORF">PG993_011785</name>
</gene>
<organism evidence="1 2">
    <name type="scientific">Apiospora rasikravindrae</name>
    <dbReference type="NCBI Taxonomy" id="990691"/>
    <lineage>
        <taxon>Eukaryota</taxon>
        <taxon>Fungi</taxon>
        <taxon>Dikarya</taxon>
        <taxon>Ascomycota</taxon>
        <taxon>Pezizomycotina</taxon>
        <taxon>Sordariomycetes</taxon>
        <taxon>Xylariomycetidae</taxon>
        <taxon>Amphisphaeriales</taxon>
        <taxon>Apiosporaceae</taxon>
        <taxon>Apiospora</taxon>
    </lineage>
</organism>
<accession>A0ABR1S2V7</accession>
<sequence>MAEEAPTRIPTFTMTPDLERVLARGRDMHPTFPIDKRGILQYVGLNEAMINRALEKYRADFPSDPEEVAVQFNEMNGDLPIEGFRFPLLDRFDTILMERAVPEIDELDISYDDYAKGGLAEGLRPEFAVFCGLHPSEADYQNERYRDLFYIKRYQKHADNIIKGWLSSLSLLWNQKLKLEKAKRQTETQLKSEEL</sequence>
<proteinExistence type="predicted"/>
<evidence type="ECO:0000313" key="2">
    <source>
        <dbReference type="Proteomes" id="UP001444661"/>
    </source>
</evidence>
<reference evidence="1 2" key="1">
    <citation type="submission" date="2023-01" db="EMBL/GenBank/DDBJ databases">
        <title>Analysis of 21 Apiospora genomes using comparative genomics revels a genus with tremendous synthesis potential of carbohydrate active enzymes and secondary metabolites.</title>
        <authorList>
            <person name="Sorensen T."/>
        </authorList>
    </citation>
    <scope>NUCLEOTIDE SEQUENCE [LARGE SCALE GENOMIC DNA]</scope>
    <source>
        <strain evidence="1 2">CBS 33761</strain>
    </source>
</reference>
<keyword evidence="2" id="KW-1185">Reference proteome</keyword>
<evidence type="ECO:0000313" key="1">
    <source>
        <dbReference type="EMBL" id="KAK8023719.1"/>
    </source>
</evidence>
<dbReference type="Proteomes" id="UP001444661">
    <property type="component" value="Unassembled WGS sequence"/>
</dbReference>
<dbReference type="EMBL" id="JAQQWK010000011">
    <property type="protein sequence ID" value="KAK8023719.1"/>
    <property type="molecule type" value="Genomic_DNA"/>
</dbReference>